<feature type="compositionally biased region" description="Polar residues" evidence="2">
    <location>
        <begin position="347"/>
        <end position="383"/>
    </location>
</feature>
<feature type="compositionally biased region" description="Polar residues" evidence="2">
    <location>
        <begin position="673"/>
        <end position="683"/>
    </location>
</feature>
<reference evidence="4" key="1">
    <citation type="submission" date="2020-06" db="EMBL/GenBank/DDBJ databases">
        <authorList>
            <person name="Li T."/>
            <person name="Hu X."/>
            <person name="Zhang T."/>
            <person name="Song X."/>
            <person name="Zhang H."/>
            <person name="Dai N."/>
            <person name="Sheng W."/>
            <person name="Hou X."/>
            <person name="Wei L."/>
        </authorList>
    </citation>
    <scope>NUCLEOTIDE SEQUENCE</scope>
    <source>
        <strain evidence="4">G01</strain>
        <tissue evidence="4">Leaf</tissue>
    </source>
</reference>
<feature type="region of interest" description="Disordered" evidence="2">
    <location>
        <begin position="609"/>
        <end position="645"/>
    </location>
</feature>
<dbReference type="PANTHER" id="PTHR47292">
    <property type="entry name" value="TRANSCRIPTION ELONGATION FACTOR (TFIIS) FAMILY PROTEIN-RELATED"/>
    <property type="match status" value="1"/>
</dbReference>
<feature type="compositionally biased region" description="Basic and acidic residues" evidence="2">
    <location>
        <begin position="185"/>
        <end position="202"/>
    </location>
</feature>
<feature type="compositionally biased region" description="Polar residues" evidence="2">
    <location>
        <begin position="310"/>
        <end position="340"/>
    </location>
</feature>
<protein>
    <recommendedName>
        <fullName evidence="3">TFIIS N-terminal domain-containing protein</fullName>
    </recommendedName>
</protein>
<evidence type="ECO:0000259" key="3">
    <source>
        <dbReference type="PROSITE" id="PS51319"/>
    </source>
</evidence>
<dbReference type="InterPro" id="IPR035441">
    <property type="entry name" value="TFIIS/LEDGF_dom_sf"/>
</dbReference>
<comment type="caution">
    <text evidence="4">The sequence shown here is derived from an EMBL/GenBank/DDBJ whole genome shotgun (WGS) entry which is preliminary data.</text>
</comment>
<proteinExistence type="predicted"/>
<dbReference type="PANTHER" id="PTHR47292:SF1">
    <property type="entry name" value="TRANSCRIPTION ELONGATION FACTOR (TFIIS) FAMILY PROTEIN"/>
    <property type="match status" value="1"/>
</dbReference>
<evidence type="ECO:0000313" key="4">
    <source>
        <dbReference type="EMBL" id="KAL0323202.1"/>
    </source>
</evidence>
<dbReference type="SUPFAM" id="SSF47676">
    <property type="entry name" value="Conserved domain common to transcription factors TFIIS, elongin A, CRSP70"/>
    <property type="match status" value="1"/>
</dbReference>
<feature type="region of interest" description="Disordered" evidence="2">
    <location>
        <begin position="458"/>
        <end position="543"/>
    </location>
</feature>
<organism evidence="4">
    <name type="scientific">Sesamum angustifolium</name>
    <dbReference type="NCBI Taxonomy" id="2727405"/>
    <lineage>
        <taxon>Eukaryota</taxon>
        <taxon>Viridiplantae</taxon>
        <taxon>Streptophyta</taxon>
        <taxon>Embryophyta</taxon>
        <taxon>Tracheophyta</taxon>
        <taxon>Spermatophyta</taxon>
        <taxon>Magnoliopsida</taxon>
        <taxon>eudicotyledons</taxon>
        <taxon>Gunneridae</taxon>
        <taxon>Pentapetalae</taxon>
        <taxon>asterids</taxon>
        <taxon>lamiids</taxon>
        <taxon>Lamiales</taxon>
        <taxon>Pedaliaceae</taxon>
        <taxon>Sesamum</taxon>
    </lineage>
</organism>
<feature type="compositionally biased region" description="Polar residues" evidence="2">
    <location>
        <begin position="462"/>
        <end position="483"/>
    </location>
</feature>
<feature type="region of interest" description="Disordered" evidence="2">
    <location>
        <begin position="288"/>
        <end position="438"/>
    </location>
</feature>
<dbReference type="EMBL" id="JACGWK010000012">
    <property type="protein sequence ID" value="KAL0323202.1"/>
    <property type="molecule type" value="Genomic_DNA"/>
</dbReference>
<gene>
    <name evidence="4" type="ORF">Sangu_1939500</name>
</gene>
<reference evidence="4" key="2">
    <citation type="journal article" date="2024" name="Plant">
        <title>Genomic evolution and insights into agronomic trait innovations of Sesamum species.</title>
        <authorList>
            <person name="Miao H."/>
            <person name="Wang L."/>
            <person name="Qu L."/>
            <person name="Liu H."/>
            <person name="Sun Y."/>
            <person name="Le M."/>
            <person name="Wang Q."/>
            <person name="Wei S."/>
            <person name="Zheng Y."/>
            <person name="Lin W."/>
            <person name="Duan Y."/>
            <person name="Cao H."/>
            <person name="Xiong S."/>
            <person name="Wang X."/>
            <person name="Wei L."/>
            <person name="Li C."/>
            <person name="Ma Q."/>
            <person name="Ju M."/>
            <person name="Zhao R."/>
            <person name="Li G."/>
            <person name="Mu C."/>
            <person name="Tian Q."/>
            <person name="Mei H."/>
            <person name="Zhang T."/>
            <person name="Gao T."/>
            <person name="Zhang H."/>
        </authorList>
    </citation>
    <scope>NUCLEOTIDE SEQUENCE</scope>
    <source>
        <strain evidence="4">G01</strain>
    </source>
</reference>
<evidence type="ECO:0000256" key="2">
    <source>
        <dbReference type="SAM" id="MobiDB-lite"/>
    </source>
</evidence>
<name>A0AAW2LYE6_9LAMI</name>
<accession>A0AAW2LYE6</accession>
<dbReference type="GO" id="GO:0005634">
    <property type="term" value="C:nucleus"/>
    <property type="evidence" value="ECO:0007669"/>
    <property type="project" value="UniProtKB-SubCell"/>
</dbReference>
<evidence type="ECO:0000256" key="1">
    <source>
        <dbReference type="PROSITE-ProRule" id="PRU00649"/>
    </source>
</evidence>
<feature type="compositionally biased region" description="Basic and acidic residues" evidence="2">
    <location>
        <begin position="684"/>
        <end position="704"/>
    </location>
</feature>
<dbReference type="Gene3D" id="1.20.930.10">
    <property type="entry name" value="Conserved domain common to transcription factors TFIIS, elongin A, CRSP70"/>
    <property type="match status" value="1"/>
</dbReference>
<feature type="compositionally biased region" description="Polar residues" evidence="2">
    <location>
        <begin position="288"/>
        <end position="299"/>
    </location>
</feature>
<dbReference type="InterPro" id="IPR017923">
    <property type="entry name" value="TFIIS_N"/>
</dbReference>
<feature type="domain" description="TFIIS N-terminal" evidence="3">
    <location>
        <begin position="73"/>
        <end position="153"/>
    </location>
</feature>
<feature type="compositionally biased region" description="Polar residues" evidence="2">
    <location>
        <begin position="513"/>
        <end position="527"/>
    </location>
</feature>
<feature type="region of interest" description="Disordered" evidence="2">
    <location>
        <begin position="910"/>
        <end position="938"/>
    </location>
</feature>
<comment type="subcellular location">
    <subcellularLocation>
        <location evidence="1">Nucleus</location>
    </subcellularLocation>
</comment>
<feature type="region of interest" description="Disordered" evidence="2">
    <location>
        <begin position="170"/>
        <end position="245"/>
    </location>
</feature>
<feature type="compositionally biased region" description="Basic and acidic residues" evidence="2">
    <location>
        <begin position="411"/>
        <end position="433"/>
    </location>
</feature>
<dbReference type="AlphaFoldDB" id="A0AAW2LYE6"/>
<dbReference type="PROSITE" id="PS51319">
    <property type="entry name" value="TFIIS_N"/>
    <property type="match status" value="1"/>
</dbReference>
<feature type="compositionally biased region" description="Polar residues" evidence="2">
    <location>
        <begin position="929"/>
        <end position="938"/>
    </location>
</feature>
<keyword evidence="1" id="KW-0539">Nucleus</keyword>
<feature type="compositionally biased region" description="Basic and acidic residues" evidence="2">
    <location>
        <begin position="487"/>
        <end position="500"/>
    </location>
</feature>
<feature type="region of interest" description="Disordered" evidence="2">
    <location>
        <begin position="657"/>
        <end position="742"/>
    </location>
</feature>
<sequence>MTLDDFFTLTEMNNGLTAPSRVKELVAVMQKERDCVAKNLSEATRQWSAVASAIAATENQDCLDLFIQLDGLQFIGKWLKDAQKFSDDSSDSFLEESITHILRAVEKLHADDEKLAMSGILETVKDLLVHNSSKVQDRARVLFESWKRKRDADASISDAEKIGVLTDGEVRKSSDIGGGSGHLESSQRDDSLCRETSCKEEGQESSGDDQVLSTSSDVVHPDSSGKISNPTVGHDGPLDHVGSPSLLKPAVELPVCHSAGATSIEPCNPAVSRQDTLDGHMEFHEMESASNIKNTSKIESSPEKSATAEEFNTSVDRPFPSTSDAADAMKSTTEPISQKFSDAGDRSLSNKCPSYTDSRTISSDGKVSVDESGSANQRRSSSALAAEEGGIENHGKINKLHLHGSGGNRANDYKFSKKVKGKDPDRSGKKSDVELYGIVDPLEVTRQIAIEVEREVVDYREQSCSSSEQLPEGNVQQPGSPDSVSEEQSHAHDSSPKEVASDSDLSGEVSPMQEESATSTESLNADQTDGKQDIVNSQVTEVAQDEAKMEKGLCDFDLNEEVCSEDADRHENQFMTPVSVVSASRAAAAPGLPVAPLQFEGNLGWKGSAATSAFRPASPRRVPESEKDLSAGGSSSSSKQRQGCLDIDLNVSENFDGRTGVLSPDKNVPLYSSLPSGESSAETNPRRSERPELDLNRTSEDGARPSDWQMGQFFPQGNDHHSRSHSSSSSSKQPWLKSIDLNDPSFPNDSGSYLSKLSQSFNVSGGTKPDDSVISIMGTRVEVNRKDFVSQNLALPNGRPPELAFDVNMGRTGSFLGFGSVLPYAHSSVYGYNNIAPGSAMPFSSAVYGSGGPIPYMVDSRGAPVIPQIVGSASALPAGFSQAPFFINMTTPAPPNGVAAVGPSRSSFDLNSGTMADGGSRDPAGFAQFLSSGQSGNG</sequence>